<dbReference type="AlphaFoldDB" id="C6TNC0"/>
<name>C6TNC0_SOYBN</name>
<accession>C6TNC0</accession>
<reference evidence="1" key="1">
    <citation type="submission" date="2009-08" db="EMBL/GenBank/DDBJ databases">
        <authorList>
            <person name="Cheung F."/>
            <person name="Xiao Y."/>
            <person name="Chan A."/>
            <person name="Moskal W."/>
            <person name="Town C.D."/>
        </authorList>
    </citation>
    <scope>NUCLEOTIDE SEQUENCE</scope>
</reference>
<proteinExistence type="evidence at transcript level"/>
<dbReference type="EMBL" id="BT099238">
    <property type="protein sequence ID" value="ACU24412.1"/>
    <property type="molecule type" value="mRNA"/>
</dbReference>
<sequence length="43" mass="4807">MSPTILVNSYNSNLVMGRLHGQPLFIHLQIFPTNVISNSTTFC</sequence>
<protein>
    <submittedName>
        <fullName evidence="1">Uncharacterized protein</fullName>
    </submittedName>
</protein>
<evidence type="ECO:0000313" key="1">
    <source>
        <dbReference type="EMBL" id="ACU24412.1"/>
    </source>
</evidence>
<organism evidence="1">
    <name type="scientific">Glycine max</name>
    <name type="common">Soybean</name>
    <name type="synonym">Glycine hispida</name>
    <dbReference type="NCBI Taxonomy" id="3847"/>
    <lineage>
        <taxon>Eukaryota</taxon>
        <taxon>Viridiplantae</taxon>
        <taxon>Streptophyta</taxon>
        <taxon>Embryophyta</taxon>
        <taxon>Tracheophyta</taxon>
        <taxon>Spermatophyta</taxon>
        <taxon>Magnoliopsida</taxon>
        <taxon>eudicotyledons</taxon>
        <taxon>Gunneridae</taxon>
        <taxon>Pentapetalae</taxon>
        <taxon>rosids</taxon>
        <taxon>fabids</taxon>
        <taxon>Fabales</taxon>
        <taxon>Fabaceae</taxon>
        <taxon>Papilionoideae</taxon>
        <taxon>50 kb inversion clade</taxon>
        <taxon>NPAAA clade</taxon>
        <taxon>indigoferoid/millettioid clade</taxon>
        <taxon>Phaseoleae</taxon>
        <taxon>Glycine</taxon>
        <taxon>Glycine subgen. Soja</taxon>
    </lineage>
</organism>